<proteinExistence type="predicted"/>
<keyword evidence="3" id="KW-1185">Reference proteome</keyword>
<dbReference type="EMBL" id="MU150232">
    <property type="protein sequence ID" value="KAF9468599.1"/>
    <property type="molecule type" value="Genomic_DNA"/>
</dbReference>
<feature type="region of interest" description="Disordered" evidence="1">
    <location>
        <begin position="581"/>
        <end position="605"/>
    </location>
</feature>
<gene>
    <name evidence="2" type="ORF">BDZ94DRAFT_1183403</name>
</gene>
<feature type="compositionally biased region" description="Basic and acidic residues" evidence="1">
    <location>
        <begin position="230"/>
        <end position="239"/>
    </location>
</feature>
<organism evidence="2 3">
    <name type="scientific">Collybia nuda</name>
    <dbReference type="NCBI Taxonomy" id="64659"/>
    <lineage>
        <taxon>Eukaryota</taxon>
        <taxon>Fungi</taxon>
        <taxon>Dikarya</taxon>
        <taxon>Basidiomycota</taxon>
        <taxon>Agaricomycotina</taxon>
        <taxon>Agaricomycetes</taxon>
        <taxon>Agaricomycetidae</taxon>
        <taxon>Agaricales</taxon>
        <taxon>Tricholomatineae</taxon>
        <taxon>Clitocybaceae</taxon>
        <taxon>Collybia</taxon>
    </lineage>
</organism>
<feature type="region of interest" description="Disordered" evidence="1">
    <location>
        <begin position="201"/>
        <end position="239"/>
    </location>
</feature>
<protein>
    <recommendedName>
        <fullName evidence="4">F-box domain-containing protein</fullName>
    </recommendedName>
</protein>
<dbReference type="SUPFAM" id="SSF52047">
    <property type="entry name" value="RNI-like"/>
    <property type="match status" value="1"/>
</dbReference>
<evidence type="ECO:0008006" key="4">
    <source>
        <dbReference type="Google" id="ProtNLM"/>
    </source>
</evidence>
<dbReference type="Proteomes" id="UP000807353">
    <property type="component" value="Unassembled WGS sequence"/>
</dbReference>
<dbReference type="AlphaFoldDB" id="A0A9P5YH93"/>
<evidence type="ECO:0000256" key="1">
    <source>
        <dbReference type="SAM" id="MobiDB-lite"/>
    </source>
</evidence>
<sequence>MVLKIPHEERFKKDITENVAAVLNFNPGMNAERALHEVTKEMLANNPYVPPKGCPVNDLPNELLAYIFLVGTRMEEEGDTDDEEDEDEYAQELDLISDPKASLKILGFGPNGDESDEDTEDNDDEDDDEDEFDPVLPFQVLVSHVCRHWREIALESPALWTILNFSEGAPFEKSRVWLERSKGLPLDILIDCTIPEGSDDHPDPIDFDDAGPGAEGIGSQPPRPAGSHGQRYDEEHKDCEHPPPFFSLEDLSTILDLITPHVAHWRSLEVTASLYEYMHILLTRLAHCPAAPLLQVLELHHYEETEDYDTFQPTALNTAFLIFNGIAPNLSEVSLWGVHLDWERSLSFLSGLRDLELAYHARDVRPSFATFSKLLAASPNLRTLTLCLSGPADHIDGENEWTIEPLEVPSLKDLVLCYHDCKYITALMDVLSTPNIHSLALDFDEGDYTEFALRLTEPIRGKSKSILSGLEHLKIAGLPCNERTVDTIFEQLAGLHTLNLNCSGDEEIIFDRLMKSKSYCPNLHTITTTGIQGSKMRQFVEIRRAAGFPVKKVFMSEEDQIDEKEEKWLRANLDSLEFFEPSDSEEELIEIDEDDLDEDGGMDID</sequence>
<accession>A0A9P5YH93</accession>
<comment type="caution">
    <text evidence="2">The sequence shown here is derived from an EMBL/GenBank/DDBJ whole genome shotgun (WGS) entry which is preliminary data.</text>
</comment>
<feature type="region of interest" description="Disordered" evidence="1">
    <location>
        <begin position="106"/>
        <end position="132"/>
    </location>
</feature>
<reference evidence="2" key="1">
    <citation type="submission" date="2020-11" db="EMBL/GenBank/DDBJ databases">
        <authorList>
            <consortium name="DOE Joint Genome Institute"/>
            <person name="Ahrendt S."/>
            <person name="Riley R."/>
            <person name="Andreopoulos W."/>
            <person name="Labutti K."/>
            <person name="Pangilinan J."/>
            <person name="Ruiz-Duenas F.J."/>
            <person name="Barrasa J.M."/>
            <person name="Sanchez-Garcia M."/>
            <person name="Camarero S."/>
            <person name="Miyauchi S."/>
            <person name="Serrano A."/>
            <person name="Linde D."/>
            <person name="Babiker R."/>
            <person name="Drula E."/>
            <person name="Ayuso-Fernandez I."/>
            <person name="Pacheco R."/>
            <person name="Padilla G."/>
            <person name="Ferreira P."/>
            <person name="Barriuso J."/>
            <person name="Kellner H."/>
            <person name="Castanera R."/>
            <person name="Alfaro M."/>
            <person name="Ramirez L."/>
            <person name="Pisabarro A.G."/>
            <person name="Kuo A."/>
            <person name="Tritt A."/>
            <person name="Lipzen A."/>
            <person name="He G."/>
            <person name="Yan M."/>
            <person name="Ng V."/>
            <person name="Cullen D."/>
            <person name="Martin F."/>
            <person name="Rosso M.-N."/>
            <person name="Henrissat B."/>
            <person name="Hibbett D."/>
            <person name="Martinez A.T."/>
            <person name="Grigoriev I.V."/>
        </authorList>
    </citation>
    <scope>NUCLEOTIDE SEQUENCE</scope>
    <source>
        <strain evidence="2">CBS 247.69</strain>
    </source>
</reference>
<evidence type="ECO:0000313" key="3">
    <source>
        <dbReference type="Proteomes" id="UP000807353"/>
    </source>
</evidence>
<dbReference type="InterPro" id="IPR032675">
    <property type="entry name" value="LRR_dom_sf"/>
</dbReference>
<evidence type="ECO:0000313" key="2">
    <source>
        <dbReference type="EMBL" id="KAF9468599.1"/>
    </source>
</evidence>
<feature type="compositionally biased region" description="Acidic residues" evidence="1">
    <location>
        <begin position="113"/>
        <end position="132"/>
    </location>
</feature>
<name>A0A9P5YH93_9AGAR</name>
<dbReference type="Gene3D" id="3.80.10.10">
    <property type="entry name" value="Ribonuclease Inhibitor"/>
    <property type="match status" value="1"/>
</dbReference>
<dbReference type="OrthoDB" id="3341212at2759"/>